<organism evidence="2 3">
    <name type="scientific">Massiliimalia timonensis</name>
    <dbReference type="NCBI Taxonomy" id="1987501"/>
    <lineage>
        <taxon>Bacteria</taxon>
        <taxon>Bacillati</taxon>
        <taxon>Bacillota</taxon>
        <taxon>Clostridia</taxon>
        <taxon>Eubacteriales</taxon>
        <taxon>Oscillospiraceae</taxon>
        <taxon>Massiliimalia</taxon>
    </lineage>
</organism>
<evidence type="ECO:0000313" key="2">
    <source>
        <dbReference type="EMBL" id="MBC8610798.1"/>
    </source>
</evidence>
<sequence length="133" mass="15299">MEEQIITTQNEERTFTQDEVNRIIQERLARVKDKVETPDGEKVQDIINRENKLNCREYILNQGYPSILLDILDTSNSEAFQASADKLIEAFPQLKPEIKEPGGTGSIGNFPRHRPDQDTLLNKQLENVFLSKE</sequence>
<evidence type="ECO:0008006" key="4">
    <source>
        <dbReference type="Google" id="ProtNLM"/>
    </source>
</evidence>
<dbReference type="RefSeq" id="WP_187536457.1">
    <property type="nucleotide sequence ID" value="NZ_JACRTL010000003.1"/>
</dbReference>
<accession>A0A8J6TUR8</accession>
<feature type="region of interest" description="Disordered" evidence="1">
    <location>
        <begin position="97"/>
        <end position="118"/>
    </location>
</feature>
<reference evidence="2" key="1">
    <citation type="submission" date="2020-08" db="EMBL/GenBank/DDBJ databases">
        <title>Genome public.</title>
        <authorList>
            <person name="Liu C."/>
            <person name="Sun Q."/>
        </authorList>
    </citation>
    <scope>NUCLEOTIDE SEQUENCE</scope>
    <source>
        <strain evidence="2">NSJ-15</strain>
    </source>
</reference>
<protein>
    <recommendedName>
        <fullName evidence="4">DUF4355 domain-containing protein</fullName>
    </recommendedName>
</protein>
<name>A0A8J6TUR8_9FIRM</name>
<proteinExistence type="predicted"/>
<evidence type="ECO:0000313" key="3">
    <source>
        <dbReference type="Proteomes" id="UP000632659"/>
    </source>
</evidence>
<dbReference type="Proteomes" id="UP000632659">
    <property type="component" value="Unassembled WGS sequence"/>
</dbReference>
<gene>
    <name evidence="2" type="ORF">H8702_06630</name>
</gene>
<dbReference type="AlphaFoldDB" id="A0A8J6TUR8"/>
<evidence type="ECO:0000256" key="1">
    <source>
        <dbReference type="SAM" id="MobiDB-lite"/>
    </source>
</evidence>
<dbReference type="EMBL" id="JACRTL010000003">
    <property type="protein sequence ID" value="MBC8610798.1"/>
    <property type="molecule type" value="Genomic_DNA"/>
</dbReference>
<comment type="caution">
    <text evidence="2">The sequence shown here is derived from an EMBL/GenBank/DDBJ whole genome shotgun (WGS) entry which is preliminary data.</text>
</comment>
<keyword evidence="3" id="KW-1185">Reference proteome</keyword>